<keyword evidence="3" id="KW-1185">Reference proteome</keyword>
<evidence type="ECO:0000313" key="3">
    <source>
        <dbReference type="Proteomes" id="UP000276834"/>
    </source>
</evidence>
<name>A0A3L8SFV2_CHLGU</name>
<dbReference type="PANTHER" id="PTHR22909:SF22">
    <property type="entry name" value="GOLGI INTEGRAL MEMBRANE PROTEIN 4"/>
    <property type="match status" value="1"/>
</dbReference>
<dbReference type="InterPro" id="IPR042336">
    <property type="entry name" value="GOLIM4"/>
</dbReference>
<protein>
    <submittedName>
        <fullName evidence="2">Uncharacterized protein</fullName>
    </submittedName>
</protein>
<evidence type="ECO:0000313" key="2">
    <source>
        <dbReference type="EMBL" id="RLW00717.1"/>
    </source>
</evidence>
<dbReference type="GO" id="GO:0000139">
    <property type="term" value="C:Golgi membrane"/>
    <property type="evidence" value="ECO:0007669"/>
    <property type="project" value="InterPro"/>
</dbReference>
<comment type="caution">
    <text evidence="2">The sequence shown here is derived from an EMBL/GenBank/DDBJ whole genome shotgun (WGS) entry which is preliminary data.</text>
</comment>
<accession>A0A3L8SFV2</accession>
<dbReference type="PANTHER" id="PTHR22909">
    <property type="entry name" value="GOLGI INTEGRAL MEMBRANE PROTEIN 4"/>
    <property type="match status" value="1"/>
</dbReference>
<proteinExistence type="predicted"/>
<organism evidence="2 3">
    <name type="scientific">Chloebia gouldiae</name>
    <name type="common">Gouldian finch</name>
    <name type="synonym">Erythrura gouldiae</name>
    <dbReference type="NCBI Taxonomy" id="44316"/>
    <lineage>
        <taxon>Eukaryota</taxon>
        <taxon>Metazoa</taxon>
        <taxon>Chordata</taxon>
        <taxon>Craniata</taxon>
        <taxon>Vertebrata</taxon>
        <taxon>Euteleostomi</taxon>
        <taxon>Archelosauria</taxon>
        <taxon>Archosauria</taxon>
        <taxon>Dinosauria</taxon>
        <taxon>Saurischia</taxon>
        <taxon>Theropoda</taxon>
        <taxon>Coelurosauria</taxon>
        <taxon>Aves</taxon>
        <taxon>Neognathae</taxon>
        <taxon>Neoaves</taxon>
        <taxon>Telluraves</taxon>
        <taxon>Australaves</taxon>
        <taxon>Passeriformes</taxon>
        <taxon>Passeroidea</taxon>
        <taxon>Passeridae</taxon>
        <taxon>Chloebia</taxon>
    </lineage>
</organism>
<dbReference type="OrthoDB" id="6288648at2759"/>
<keyword evidence="1" id="KW-0472">Membrane</keyword>
<dbReference type="AlphaFoldDB" id="A0A3L8SFV2"/>
<dbReference type="Proteomes" id="UP000276834">
    <property type="component" value="Unassembled WGS sequence"/>
</dbReference>
<evidence type="ECO:0000256" key="1">
    <source>
        <dbReference type="SAM" id="Phobius"/>
    </source>
</evidence>
<keyword evidence="1" id="KW-0812">Transmembrane</keyword>
<reference evidence="2 3" key="1">
    <citation type="journal article" date="2018" name="Proc. R. Soc. B">
        <title>A non-coding region near Follistatin controls head colour polymorphism in the Gouldian finch.</title>
        <authorList>
            <person name="Toomey M.B."/>
            <person name="Marques C.I."/>
            <person name="Andrade P."/>
            <person name="Araujo P.M."/>
            <person name="Sabatino S."/>
            <person name="Gazda M.A."/>
            <person name="Afonso S."/>
            <person name="Lopes R.J."/>
            <person name="Corbo J.C."/>
            <person name="Carneiro M."/>
        </authorList>
    </citation>
    <scope>NUCLEOTIDE SEQUENCE [LARGE SCALE GENOMIC DNA]</scope>
    <source>
        <strain evidence="2">Red01</strain>
        <tissue evidence="2">Muscle</tissue>
    </source>
</reference>
<keyword evidence="1" id="KW-1133">Transmembrane helix</keyword>
<gene>
    <name evidence="2" type="ORF">DV515_00008561</name>
</gene>
<sequence>MGNGMCSRKQKRIFQTLLLLTVVFGFLYGAMLYYELQGQLRKAEATALKYQQHQESLSAQLQGSHIAWRFLGKGRRAVQTVSSLGFLWAFRTKTPLCHINTDPWFKDAADVSPVVEDEKLSMSDICMPRNQKQRSRDVPDTSMVWEVKDLSTSLIVKCKVIRSAQSPEPTFKFSLSK</sequence>
<dbReference type="EMBL" id="QUSF01000026">
    <property type="protein sequence ID" value="RLW00717.1"/>
    <property type="molecule type" value="Genomic_DNA"/>
</dbReference>
<feature type="transmembrane region" description="Helical" evidence="1">
    <location>
        <begin position="12"/>
        <end position="34"/>
    </location>
</feature>